<dbReference type="STRING" id="1160509.A0A3N4IAD7"/>
<dbReference type="SUPFAM" id="SSF117289">
    <property type="entry name" value="Nucleoporin domain"/>
    <property type="match status" value="1"/>
</dbReference>
<dbReference type="Proteomes" id="UP000275078">
    <property type="component" value="Unassembled WGS sequence"/>
</dbReference>
<dbReference type="InterPro" id="IPR024977">
    <property type="entry name" value="Apc4-like_WD40_dom"/>
</dbReference>
<dbReference type="Pfam" id="PF12894">
    <property type="entry name" value="ANAPC4_WD40"/>
    <property type="match status" value="1"/>
</dbReference>
<evidence type="ECO:0000313" key="9">
    <source>
        <dbReference type="Proteomes" id="UP000275078"/>
    </source>
</evidence>
<evidence type="ECO:0000256" key="4">
    <source>
        <dbReference type="ARBA" id="ARBA00022786"/>
    </source>
</evidence>
<dbReference type="GO" id="GO:0005680">
    <property type="term" value="C:anaphase-promoting complex"/>
    <property type="evidence" value="ECO:0007669"/>
    <property type="project" value="InterPro"/>
</dbReference>
<dbReference type="GO" id="GO:0070979">
    <property type="term" value="P:protein K11-linked ubiquitination"/>
    <property type="evidence" value="ECO:0007669"/>
    <property type="project" value="TreeGrafter"/>
</dbReference>
<name>A0A3N4IAD7_ASCIM</name>
<organism evidence="8 9">
    <name type="scientific">Ascobolus immersus RN42</name>
    <dbReference type="NCBI Taxonomy" id="1160509"/>
    <lineage>
        <taxon>Eukaryota</taxon>
        <taxon>Fungi</taxon>
        <taxon>Dikarya</taxon>
        <taxon>Ascomycota</taxon>
        <taxon>Pezizomycotina</taxon>
        <taxon>Pezizomycetes</taxon>
        <taxon>Pezizales</taxon>
        <taxon>Ascobolaceae</taxon>
        <taxon>Ascobolus</taxon>
    </lineage>
</organism>
<evidence type="ECO:0000256" key="1">
    <source>
        <dbReference type="ARBA" id="ARBA00016067"/>
    </source>
</evidence>
<dbReference type="InterPro" id="IPR024790">
    <property type="entry name" value="APC4_long_dom"/>
</dbReference>
<dbReference type="OrthoDB" id="2110451at2759"/>
<evidence type="ECO:0000256" key="2">
    <source>
        <dbReference type="ARBA" id="ARBA00022618"/>
    </source>
</evidence>
<keyword evidence="2" id="KW-0132">Cell division</keyword>
<dbReference type="EMBL" id="ML119667">
    <property type="protein sequence ID" value="RPA83042.1"/>
    <property type="molecule type" value="Genomic_DNA"/>
</dbReference>
<evidence type="ECO:0000313" key="8">
    <source>
        <dbReference type="EMBL" id="RPA83042.1"/>
    </source>
</evidence>
<keyword evidence="4" id="KW-0833">Ubl conjugation pathway</keyword>
<accession>A0A3N4IAD7</accession>
<keyword evidence="5" id="KW-0131">Cell cycle</keyword>
<feature type="domain" description="Anaphase-promoting complex subunit 4 long" evidence="7">
    <location>
        <begin position="261"/>
        <end position="459"/>
    </location>
</feature>
<evidence type="ECO:0000256" key="3">
    <source>
        <dbReference type="ARBA" id="ARBA00022776"/>
    </source>
</evidence>
<dbReference type="GO" id="GO:0051301">
    <property type="term" value="P:cell division"/>
    <property type="evidence" value="ECO:0007669"/>
    <property type="project" value="UniProtKB-KW"/>
</dbReference>
<keyword evidence="3" id="KW-0498">Mitosis</keyword>
<dbReference type="AlphaFoldDB" id="A0A3N4IAD7"/>
<protein>
    <recommendedName>
        <fullName evidence="1">Anaphase-promoting complex subunit 4</fullName>
    </recommendedName>
</protein>
<keyword evidence="9" id="KW-1185">Reference proteome</keyword>
<evidence type="ECO:0000259" key="6">
    <source>
        <dbReference type="Pfam" id="PF12894"/>
    </source>
</evidence>
<feature type="domain" description="Anaphase-promoting complex subunit 4-like WD40" evidence="6">
    <location>
        <begin position="28"/>
        <end position="123"/>
    </location>
</feature>
<dbReference type="PANTHER" id="PTHR13260">
    <property type="entry name" value="ANAPHASE PROMOTING COMPLEX SUBUNIT 4 APC4"/>
    <property type="match status" value="1"/>
</dbReference>
<evidence type="ECO:0000259" key="7">
    <source>
        <dbReference type="Pfam" id="PF12896"/>
    </source>
</evidence>
<proteinExistence type="predicted"/>
<sequence length="772" mass="86706">MELDEPEDTFQIHTVKSLPSPTRVGLVQWDPMFDLLAVVTSNDNVLLYRLNGQRVWGVVPRSDEAGSDLCIQTMQWKPTGQALAIGYNDGVTRMCEFHAGKVTGRVESDLPDFRGVSSIGWAKSEELPKLPPDYTMPDPIVFPSNMFGQTDVTQLLPRLSALPSSSAPDSIFISKQTVDTLVNVTEKGDKGDHLPLDVLLVADKNGHLCVNIYESFTIGTVSLNTLCSLLPDSCEVLRQATGGNAMTHGLIIKTNNSTMFCTLDLLFINQFGEYLHQLAAGSSRLKNLLRYMKDTIVAMHNEWKVMNELPARFLRSLIEDIKEKDPGTDVRTEFLELLCTGLPSEVSQEWLVDILGERGLKRWEKVATTGYENLRKLGRHYLVEAAERLTILLSRSRGLAKWKEKGSALGMDPEDFTMCIDTTGAMIALCHQFNRQLEEEFTAFKEFVAWLRILLDDLSRVIEINDQKEEEDEPDVLLVADYIEKYLAKPALEHYFPVVADMDKEVEKAKELYEKSNGEGVFQQYSTDEGKGELPSFQVLHSYLTELCDHVFKKPAAAMKRGLRLSRPLVISETDLKSLDMQMVYTVDGLATHLLAFEENSPNLFVTVCDFAQSTVLSEISKVSAANFEIPRTDNMVITSAKFADDSTIVVVLNDSHAGGNQSHMVTISFTEPTIIYSTYPIKEDRRTATISVLGSDTDLVTFAKKQPVQMAHVLKRKVFDTDFMAKDVYVNGKPARRIGAVFDDDGQRYQVFDLDEPEPYLDDMEEMDVED</sequence>
<evidence type="ECO:0000256" key="5">
    <source>
        <dbReference type="ARBA" id="ARBA00023306"/>
    </source>
</evidence>
<dbReference type="GO" id="GO:0034399">
    <property type="term" value="C:nuclear periphery"/>
    <property type="evidence" value="ECO:0007669"/>
    <property type="project" value="TreeGrafter"/>
</dbReference>
<dbReference type="Pfam" id="PF12896">
    <property type="entry name" value="ANAPC4"/>
    <property type="match status" value="1"/>
</dbReference>
<dbReference type="PANTHER" id="PTHR13260:SF0">
    <property type="entry name" value="ANAPHASE-PROMOTING COMPLEX SUBUNIT 4"/>
    <property type="match status" value="1"/>
</dbReference>
<dbReference type="InterPro" id="IPR024789">
    <property type="entry name" value="APC4"/>
</dbReference>
<gene>
    <name evidence="8" type="ORF">BJ508DRAFT_413705</name>
</gene>
<dbReference type="GO" id="GO:0031145">
    <property type="term" value="P:anaphase-promoting complex-dependent catabolic process"/>
    <property type="evidence" value="ECO:0007669"/>
    <property type="project" value="InterPro"/>
</dbReference>
<reference evidence="8 9" key="1">
    <citation type="journal article" date="2018" name="Nat. Ecol. Evol.">
        <title>Pezizomycetes genomes reveal the molecular basis of ectomycorrhizal truffle lifestyle.</title>
        <authorList>
            <person name="Murat C."/>
            <person name="Payen T."/>
            <person name="Noel B."/>
            <person name="Kuo A."/>
            <person name="Morin E."/>
            <person name="Chen J."/>
            <person name="Kohler A."/>
            <person name="Krizsan K."/>
            <person name="Balestrini R."/>
            <person name="Da Silva C."/>
            <person name="Montanini B."/>
            <person name="Hainaut M."/>
            <person name="Levati E."/>
            <person name="Barry K.W."/>
            <person name="Belfiori B."/>
            <person name="Cichocki N."/>
            <person name="Clum A."/>
            <person name="Dockter R.B."/>
            <person name="Fauchery L."/>
            <person name="Guy J."/>
            <person name="Iotti M."/>
            <person name="Le Tacon F."/>
            <person name="Lindquist E.A."/>
            <person name="Lipzen A."/>
            <person name="Malagnac F."/>
            <person name="Mello A."/>
            <person name="Molinier V."/>
            <person name="Miyauchi S."/>
            <person name="Poulain J."/>
            <person name="Riccioni C."/>
            <person name="Rubini A."/>
            <person name="Sitrit Y."/>
            <person name="Splivallo R."/>
            <person name="Traeger S."/>
            <person name="Wang M."/>
            <person name="Zifcakova L."/>
            <person name="Wipf D."/>
            <person name="Zambonelli A."/>
            <person name="Paolocci F."/>
            <person name="Nowrousian M."/>
            <person name="Ottonello S."/>
            <person name="Baldrian P."/>
            <person name="Spatafora J.W."/>
            <person name="Henrissat B."/>
            <person name="Nagy L.G."/>
            <person name="Aury J.M."/>
            <person name="Wincker P."/>
            <person name="Grigoriev I.V."/>
            <person name="Bonfante P."/>
            <person name="Martin F.M."/>
        </authorList>
    </citation>
    <scope>NUCLEOTIDE SEQUENCE [LARGE SCALE GENOMIC DNA]</scope>
    <source>
        <strain evidence="8 9">RN42</strain>
    </source>
</reference>